<dbReference type="InParanoid" id="Q7UWQ2"/>
<dbReference type="EMBL" id="BX294136">
    <property type="protein sequence ID" value="CAD72310.1"/>
    <property type="molecule type" value="Genomic_DNA"/>
</dbReference>
<evidence type="ECO:0000313" key="2">
    <source>
        <dbReference type="EMBL" id="CAD72310.1"/>
    </source>
</evidence>
<sequence>MDHRGPDATLTSPYDRSNVAYRHRWCLSGFQLSFASILFLASHIR</sequence>
<dbReference type="EnsemblBacteria" id="CAD72310">
    <property type="protein sequence ID" value="CAD72310"/>
    <property type="gene ID" value="RB1877"/>
</dbReference>
<dbReference type="PATRIC" id="fig|243090.15.peg.859"/>
<accession>Q7UWQ2</accession>
<keyword evidence="1" id="KW-0812">Transmembrane</keyword>
<dbReference type="KEGG" id="rba:RB1877"/>
<dbReference type="Proteomes" id="UP000001025">
    <property type="component" value="Chromosome"/>
</dbReference>
<keyword evidence="1" id="KW-0472">Membrane</keyword>
<keyword evidence="1" id="KW-1133">Transmembrane helix</keyword>
<keyword evidence="3" id="KW-1185">Reference proteome</keyword>
<feature type="transmembrane region" description="Helical" evidence="1">
    <location>
        <begin position="25"/>
        <end position="44"/>
    </location>
</feature>
<name>Q7UWQ2_RHOBA</name>
<dbReference type="AlphaFoldDB" id="Q7UWQ2"/>
<evidence type="ECO:0000313" key="3">
    <source>
        <dbReference type="Proteomes" id="UP000001025"/>
    </source>
</evidence>
<gene>
    <name evidence="2" type="ordered locus">RB1877</name>
</gene>
<reference evidence="2 3" key="1">
    <citation type="journal article" date="2003" name="Proc. Natl. Acad. Sci. U.S.A.">
        <title>Complete genome sequence of the marine planctomycete Pirellula sp. strain 1.</title>
        <authorList>
            <person name="Gloeckner F.O."/>
            <person name="Kube M."/>
            <person name="Bauer M."/>
            <person name="Teeling H."/>
            <person name="Lombardot T."/>
            <person name="Ludwig W."/>
            <person name="Gade D."/>
            <person name="Beck A."/>
            <person name="Borzym K."/>
            <person name="Heitmann K."/>
            <person name="Rabus R."/>
            <person name="Schlesner H."/>
            <person name="Amann R."/>
            <person name="Reinhardt R."/>
        </authorList>
    </citation>
    <scope>NUCLEOTIDE SEQUENCE [LARGE SCALE GENOMIC DNA]</scope>
    <source>
        <strain evidence="3">DSM 10527 / NCIMB 13988 / SH1</strain>
    </source>
</reference>
<proteinExistence type="predicted"/>
<protein>
    <submittedName>
        <fullName evidence="2">Uncharacterized protein</fullName>
    </submittedName>
</protein>
<evidence type="ECO:0000256" key="1">
    <source>
        <dbReference type="SAM" id="Phobius"/>
    </source>
</evidence>
<organism evidence="2 3">
    <name type="scientific">Rhodopirellula baltica (strain DSM 10527 / NCIMB 13988 / SH1)</name>
    <dbReference type="NCBI Taxonomy" id="243090"/>
    <lineage>
        <taxon>Bacteria</taxon>
        <taxon>Pseudomonadati</taxon>
        <taxon>Planctomycetota</taxon>
        <taxon>Planctomycetia</taxon>
        <taxon>Pirellulales</taxon>
        <taxon>Pirellulaceae</taxon>
        <taxon>Rhodopirellula</taxon>
    </lineage>
</organism>
<dbReference type="HOGENOM" id="CLU_3204490_0_0_0"/>